<dbReference type="Proteomes" id="UP001201262">
    <property type="component" value="Unassembled WGS sequence"/>
</dbReference>
<dbReference type="GO" id="GO:0016491">
    <property type="term" value="F:oxidoreductase activity"/>
    <property type="evidence" value="ECO:0007669"/>
    <property type="project" value="UniProtKB-KW"/>
</dbReference>
<dbReference type="PANTHER" id="PTHR43147:SF2">
    <property type="entry name" value="NADP-DEPENDENT OXIDOREDUCTASE DOMAIN-CONTAINING PROTEIN"/>
    <property type="match status" value="1"/>
</dbReference>
<dbReference type="PANTHER" id="PTHR43147">
    <property type="entry name" value="PROTEIN TAS"/>
    <property type="match status" value="1"/>
</dbReference>
<dbReference type="GeneID" id="70247505"/>
<dbReference type="InterPro" id="IPR023210">
    <property type="entry name" value="NADP_OxRdtase_dom"/>
</dbReference>
<protein>
    <submittedName>
        <fullName evidence="3">NADP-dependent oxidoreductase domain-containing protein</fullName>
    </submittedName>
</protein>
<dbReference type="Gene3D" id="3.20.20.100">
    <property type="entry name" value="NADP-dependent oxidoreductase domain"/>
    <property type="match status" value="1"/>
</dbReference>
<dbReference type="InterPro" id="IPR036812">
    <property type="entry name" value="NAD(P)_OxRdtase_dom_sf"/>
</dbReference>
<evidence type="ECO:0000313" key="4">
    <source>
        <dbReference type="Proteomes" id="UP001201262"/>
    </source>
</evidence>
<evidence type="ECO:0000256" key="1">
    <source>
        <dbReference type="ARBA" id="ARBA00023002"/>
    </source>
</evidence>
<dbReference type="EMBL" id="JAJTJA010000012">
    <property type="protein sequence ID" value="KAH8691461.1"/>
    <property type="molecule type" value="Genomic_DNA"/>
</dbReference>
<sequence length="545" mass="61321">MAISHNKNTKMSHVNMMTDTIVANLPPDALRSIIRSLLVSQPDFTTVFEESTKSYLQSQIFKPGRLADDEGRLSRENIHNMQKRIRCMLGCGLCYQSLPLLGSIVKQATQFLTRDNENTMFVQSVDADIVQAATAVQKAITMMDGGQLSVDNVELLQTFYDNLVACLEESILQGAEFPFERGLTAVADLLGYSAPNSITKGFNIDLDTKQALIPPTPTETFQLGNRQLPRIFSGLWQLSSPAWGSAPASKIIQQFARHVRSGFTAFDMADHYGDAEIIFGRFRSSYTHADSIFAATKYCVFQPMTVSREAIRANVAERCQRLHVDKIDLLQFHWQFYDDIQYIKALKYLQEDDRVGMLGLCNFDTEHMQRVLESGITVHSNQVQFSLIDSRPLVKMSQLCAKYNVKLLTYGTLCGGFLAEEWVGKAEPGLYDSDITPSQRKYFSMIQSWGSWSLFQELLQALKSIGSKHRVSISNIATRWVLDYDCVGAVIVGTRMGVSEHVDENAASFGWSLDGEDQHFIEDILQRSHRAEMFESMGDCGGEYR</sequence>
<comment type="caution">
    <text evidence="3">The sequence shown here is derived from an EMBL/GenBank/DDBJ whole genome shotgun (WGS) entry which is preliminary data.</text>
</comment>
<keyword evidence="4" id="KW-1185">Reference proteome</keyword>
<name>A0AAD4PSJ1_9EURO</name>
<evidence type="ECO:0000259" key="2">
    <source>
        <dbReference type="Pfam" id="PF00248"/>
    </source>
</evidence>
<evidence type="ECO:0000313" key="3">
    <source>
        <dbReference type="EMBL" id="KAH8691461.1"/>
    </source>
</evidence>
<keyword evidence="1" id="KW-0560">Oxidoreductase</keyword>
<dbReference type="Pfam" id="PF00248">
    <property type="entry name" value="Aldo_ket_red"/>
    <property type="match status" value="1"/>
</dbReference>
<dbReference type="RefSeq" id="XP_046067553.1">
    <property type="nucleotide sequence ID" value="XM_046217218.1"/>
</dbReference>
<dbReference type="SUPFAM" id="SSF51430">
    <property type="entry name" value="NAD(P)-linked oxidoreductase"/>
    <property type="match status" value="1"/>
</dbReference>
<proteinExistence type="predicted"/>
<reference evidence="3" key="1">
    <citation type="submission" date="2021-12" db="EMBL/GenBank/DDBJ databases">
        <title>Convergent genome expansion in fungi linked to evolution of root-endophyte symbiosis.</title>
        <authorList>
            <consortium name="DOE Joint Genome Institute"/>
            <person name="Ke Y.-H."/>
            <person name="Bonito G."/>
            <person name="Liao H.-L."/>
            <person name="Looney B."/>
            <person name="Rojas-Flechas A."/>
            <person name="Nash J."/>
            <person name="Hameed K."/>
            <person name="Schadt C."/>
            <person name="Martin F."/>
            <person name="Crous P.W."/>
            <person name="Miettinen O."/>
            <person name="Magnuson J.K."/>
            <person name="Labbe J."/>
            <person name="Jacobson D."/>
            <person name="Doktycz M.J."/>
            <person name="Veneault-Fourrey C."/>
            <person name="Kuo A."/>
            <person name="Mondo S."/>
            <person name="Calhoun S."/>
            <person name="Riley R."/>
            <person name="Ohm R."/>
            <person name="LaButti K."/>
            <person name="Andreopoulos B."/>
            <person name="Pangilinan J."/>
            <person name="Nolan M."/>
            <person name="Tritt A."/>
            <person name="Clum A."/>
            <person name="Lipzen A."/>
            <person name="Daum C."/>
            <person name="Barry K."/>
            <person name="Grigoriev I.V."/>
            <person name="Vilgalys R."/>
        </authorList>
    </citation>
    <scope>NUCLEOTIDE SEQUENCE</scope>
    <source>
        <strain evidence="3">PMI_201</strain>
    </source>
</reference>
<dbReference type="AlphaFoldDB" id="A0AAD4PSJ1"/>
<dbReference type="CDD" id="cd19101">
    <property type="entry name" value="AKR_unchar"/>
    <property type="match status" value="1"/>
</dbReference>
<feature type="domain" description="NADP-dependent oxidoreductase" evidence="2">
    <location>
        <begin position="231"/>
        <end position="522"/>
    </location>
</feature>
<gene>
    <name evidence="3" type="ORF">BGW36DRAFT_388370</name>
</gene>
<accession>A0AAD4PSJ1</accession>
<organism evidence="3 4">
    <name type="scientific">Talaromyces proteolyticus</name>
    <dbReference type="NCBI Taxonomy" id="1131652"/>
    <lineage>
        <taxon>Eukaryota</taxon>
        <taxon>Fungi</taxon>
        <taxon>Dikarya</taxon>
        <taxon>Ascomycota</taxon>
        <taxon>Pezizomycotina</taxon>
        <taxon>Eurotiomycetes</taxon>
        <taxon>Eurotiomycetidae</taxon>
        <taxon>Eurotiales</taxon>
        <taxon>Trichocomaceae</taxon>
        <taxon>Talaromyces</taxon>
        <taxon>Talaromyces sect. Bacilispori</taxon>
    </lineage>
</organism>